<organism evidence="1 2">
    <name type="scientific">Indibacter alkaliphilus (strain CCUG 57479 / KCTC 22604 / LW1)</name>
    <dbReference type="NCBI Taxonomy" id="1189612"/>
    <lineage>
        <taxon>Bacteria</taxon>
        <taxon>Pseudomonadati</taxon>
        <taxon>Bacteroidota</taxon>
        <taxon>Cytophagia</taxon>
        <taxon>Cytophagales</taxon>
        <taxon>Cyclobacteriaceae</taxon>
    </lineage>
</organism>
<reference evidence="1 2" key="1">
    <citation type="journal article" date="2013" name="Genome Announc.">
        <title>Draft Genome Sequence of Indibacter alkaliphilus Strain LW1T, Isolated from Lonar Lake, a Haloalkaline Lake in the Buldana District of Maharashtra, India.</title>
        <authorList>
            <person name="Singh A."/>
            <person name="Kumar Jangir P."/>
            <person name="Sharma R."/>
            <person name="Singh A."/>
            <person name="Kumar Pinnaka A."/>
            <person name="Shivaji S."/>
        </authorList>
    </citation>
    <scope>NUCLEOTIDE SEQUENCE [LARGE SCALE GENOMIC DNA]</scope>
    <source>
        <strain evidence="2">CCUG 57479 / KCTC 22604 / LW1</strain>
    </source>
</reference>
<comment type="caution">
    <text evidence="1">The sequence shown here is derived from an EMBL/GenBank/DDBJ whole genome shotgun (WGS) entry which is preliminary data.</text>
</comment>
<name>S2D4R0_INDAL</name>
<dbReference type="Proteomes" id="UP000006073">
    <property type="component" value="Unassembled WGS sequence"/>
</dbReference>
<keyword evidence="2" id="KW-1185">Reference proteome</keyword>
<sequence length="56" mass="6444">MITGFYGKAINIVSPHGDTDFLWVITLRFDYDFLFSPQAIFSGAVNFRIYLNNSSY</sequence>
<protein>
    <submittedName>
        <fullName evidence="1">Uncharacterized protein</fullName>
    </submittedName>
</protein>
<evidence type="ECO:0000313" key="1">
    <source>
        <dbReference type="EMBL" id="EOZ92035.1"/>
    </source>
</evidence>
<dbReference type="STRING" id="1189612.A33Q_4128"/>
<proteinExistence type="predicted"/>
<accession>S2D4R0</accession>
<dbReference type="EMBL" id="ALWO02000052">
    <property type="protein sequence ID" value="EOZ92035.1"/>
    <property type="molecule type" value="Genomic_DNA"/>
</dbReference>
<gene>
    <name evidence="1" type="ORF">A33Q_4128</name>
</gene>
<dbReference type="AlphaFoldDB" id="S2D4R0"/>
<evidence type="ECO:0000313" key="2">
    <source>
        <dbReference type="Proteomes" id="UP000006073"/>
    </source>
</evidence>